<keyword evidence="1" id="KW-0472">Membrane</keyword>
<dbReference type="SMART" id="SM00636">
    <property type="entry name" value="Glyco_18"/>
    <property type="match status" value="1"/>
</dbReference>
<evidence type="ECO:0000256" key="1">
    <source>
        <dbReference type="SAM" id="Phobius"/>
    </source>
</evidence>
<proteinExistence type="predicted"/>
<dbReference type="Gene3D" id="3.40.5.30">
    <property type="entry name" value="(Trans)glycosidases - domain 2"/>
    <property type="match status" value="1"/>
</dbReference>
<evidence type="ECO:0000313" key="4">
    <source>
        <dbReference type="Proteomes" id="UP000674938"/>
    </source>
</evidence>
<sequence length="445" mass="49131">MKKKHMGIKWCLLMVISLIQLLFLTAPLQVKAVESSFRTIGYLPDYDTKFIEATIDFSQLTDVNYFAVVPQTNGTLKFTDSGHSDQLESLVTEAHKANVRVGVSIGGWGLSDYFAEATSEANQSKFIDEILAFVKKYQLDTVDIDWEYPAEEYADQYVGFIKNLKKALGKKINLSICVPTGVASNGQATGRWENHFKPEALKEADWVNIMAYDAQVEGAPNHSPAELQKNSLNYWNDLMGGDQLGKLVGGIPFYGKAENGAVVTYSKIVAESVGVPNTDSIEIAGQIYYFNSKGTVQKKVQDTIDLGALGVMIWAPTQDAAVKSSNRLMNVVVNTVSANNVSLDEPEFTVSKEPAPEVKSAKWLMYVFVVLIAVVAVLLFRGHLLYLLPKRINGKRVRRANLAKGISVLLFLVDIVLLLFLLLPTLVALLLMLAILVALYAILRD</sequence>
<dbReference type="EMBL" id="JAEEGA010000001">
    <property type="protein sequence ID" value="MBP1039794.1"/>
    <property type="molecule type" value="Genomic_DNA"/>
</dbReference>
<dbReference type="Gene3D" id="3.20.20.80">
    <property type="entry name" value="Glycosidases"/>
    <property type="match status" value="1"/>
</dbReference>
<comment type="caution">
    <text evidence="3">The sequence shown here is derived from an EMBL/GenBank/DDBJ whole genome shotgun (WGS) entry which is preliminary data.</text>
</comment>
<dbReference type="PANTHER" id="PTHR46073">
    <property type="entry name" value="CHITINASE"/>
    <property type="match status" value="1"/>
</dbReference>
<feature type="transmembrane region" description="Helical" evidence="1">
    <location>
        <begin position="400"/>
        <end position="420"/>
    </location>
</feature>
<dbReference type="GO" id="GO:0016787">
    <property type="term" value="F:hydrolase activity"/>
    <property type="evidence" value="ECO:0007669"/>
    <property type="project" value="UniProtKB-KW"/>
</dbReference>
<dbReference type="GO" id="GO:0008061">
    <property type="term" value="F:chitin binding"/>
    <property type="evidence" value="ECO:0007669"/>
    <property type="project" value="InterPro"/>
</dbReference>
<dbReference type="GO" id="GO:0005975">
    <property type="term" value="P:carbohydrate metabolic process"/>
    <property type="evidence" value="ECO:0007669"/>
    <property type="project" value="InterPro"/>
</dbReference>
<dbReference type="AlphaFoldDB" id="A0A940STK5"/>
<keyword evidence="3" id="KW-0378">Hydrolase</keyword>
<dbReference type="Proteomes" id="UP000674938">
    <property type="component" value="Unassembled WGS sequence"/>
</dbReference>
<dbReference type="InterPro" id="IPR011583">
    <property type="entry name" value="Chitinase_II/V-like_cat"/>
</dbReference>
<feature type="transmembrane region" description="Helical" evidence="1">
    <location>
        <begin position="426"/>
        <end position="443"/>
    </location>
</feature>
<dbReference type="SUPFAM" id="SSF51445">
    <property type="entry name" value="(Trans)glycosidases"/>
    <property type="match status" value="1"/>
</dbReference>
<evidence type="ECO:0000313" key="3">
    <source>
        <dbReference type="EMBL" id="MBP1039794.1"/>
    </source>
</evidence>
<dbReference type="PROSITE" id="PS51910">
    <property type="entry name" value="GH18_2"/>
    <property type="match status" value="1"/>
</dbReference>
<evidence type="ECO:0000259" key="2">
    <source>
        <dbReference type="PROSITE" id="PS51910"/>
    </source>
</evidence>
<feature type="transmembrane region" description="Helical" evidence="1">
    <location>
        <begin position="363"/>
        <end position="388"/>
    </location>
</feature>
<protein>
    <submittedName>
        <fullName evidence="3">Glycoside hydrolase family 18 protein</fullName>
    </submittedName>
</protein>
<gene>
    <name evidence="3" type="ORF">I6N95_02105</name>
</gene>
<reference evidence="3" key="1">
    <citation type="submission" date="2020-12" db="EMBL/GenBank/DDBJ databases">
        <title>Vagococcus allomyrinae sp. nov. and Enterococcus lavae sp. nov., isolated from the larvae of Allomyrina dichotoma.</title>
        <authorList>
            <person name="Lee S.D."/>
        </authorList>
    </citation>
    <scope>NUCLEOTIDE SEQUENCE</scope>
    <source>
        <strain evidence="3">BWB3-3</strain>
    </source>
</reference>
<keyword evidence="1" id="KW-0812">Transmembrane</keyword>
<dbReference type="InterPro" id="IPR017853">
    <property type="entry name" value="GH"/>
</dbReference>
<accession>A0A940STK5</accession>
<dbReference type="RefSeq" id="WP_209524681.1">
    <property type="nucleotide sequence ID" value="NZ_JAEEGA010000001.1"/>
</dbReference>
<dbReference type="Pfam" id="PF00704">
    <property type="entry name" value="Glyco_hydro_18"/>
    <property type="match status" value="1"/>
</dbReference>
<dbReference type="PANTHER" id="PTHR46073:SF1">
    <property type="entry name" value="GH18 DOMAIN-CONTAINING PROTEIN-RELATED"/>
    <property type="match status" value="1"/>
</dbReference>
<dbReference type="InterPro" id="IPR001223">
    <property type="entry name" value="Glyco_hydro18_cat"/>
</dbReference>
<feature type="domain" description="GH18" evidence="2">
    <location>
        <begin position="37"/>
        <end position="332"/>
    </location>
</feature>
<organism evidence="3 4">
    <name type="scientific">Vagococcus allomyrinae</name>
    <dbReference type="NCBI Taxonomy" id="2794353"/>
    <lineage>
        <taxon>Bacteria</taxon>
        <taxon>Bacillati</taxon>
        <taxon>Bacillota</taxon>
        <taxon>Bacilli</taxon>
        <taxon>Lactobacillales</taxon>
        <taxon>Enterococcaceae</taxon>
        <taxon>Vagococcus</taxon>
    </lineage>
</organism>
<name>A0A940STK5_9ENTE</name>
<keyword evidence="4" id="KW-1185">Reference proteome</keyword>
<keyword evidence="1" id="KW-1133">Transmembrane helix</keyword>